<dbReference type="Proteomes" id="UP000543598">
    <property type="component" value="Unassembled WGS sequence"/>
</dbReference>
<evidence type="ECO:0000313" key="4">
    <source>
        <dbReference type="Proteomes" id="UP000543598"/>
    </source>
</evidence>
<feature type="compositionally biased region" description="Polar residues" evidence="1">
    <location>
        <begin position="57"/>
        <end position="66"/>
    </location>
</feature>
<dbReference type="Pfam" id="PF13936">
    <property type="entry name" value="HTH_38"/>
    <property type="match status" value="1"/>
</dbReference>
<evidence type="ECO:0000313" key="3">
    <source>
        <dbReference type="EMBL" id="NNH03096.1"/>
    </source>
</evidence>
<comment type="caution">
    <text evidence="3">The sequence shown here is derived from an EMBL/GenBank/DDBJ whole genome shotgun (WGS) entry which is preliminary data.</text>
</comment>
<dbReference type="PROSITE" id="PS50943">
    <property type="entry name" value="HTH_CROC1"/>
    <property type="match status" value="1"/>
</dbReference>
<accession>A0A7Y2LYC6</accession>
<gene>
    <name evidence="3" type="ORF">HLA99_04415</name>
</gene>
<protein>
    <submittedName>
        <fullName evidence="3">Helix-turn-helix domain-containing protein</fullName>
    </submittedName>
</protein>
<evidence type="ECO:0000259" key="2">
    <source>
        <dbReference type="PROSITE" id="PS50943"/>
    </source>
</evidence>
<reference evidence="3 4" key="1">
    <citation type="submission" date="2020-05" db="EMBL/GenBank/DDBJ databases">
        <title>MicrobeNet Type strains.</title>
        <authorList>
            <person name="Nicholson A.C."/>
        </authorList>
    </citation>
    <scope>NUCLEOTIDE SEQUENCE [LARGE SCALE GENOMIC DNA]</scope>
    <source>
        <strain evidence="3 4">JCM 14282</strain>
    </source>
</reference>
<feature type="domain" description="HTH cro/C1-type" evidence="2">
    <location>
        <begin position="126"/>
        <end position="158"/>
    </location>
</feature>
<name>A0A7Y2LYC6_9MICO</name>
<dbReference type="SUPFAM" id="SSF46689">
    <property type="entry name" value="Homeodomain-like"/>
    <property type="match status" value="1"/>
</dbReference>
<proteinExistence type="predicted"/>
<sequence length="169" mass="18647">MDKDADSQSSADHDLMRYLAEVPPSQWDRINTLLGLPPSEDLPLTKRQTSRRDSPTSERLSASAGISSGPDKRILEIVVAYCNGATPEAIAAVRHTTEADIRDVLREAGVILRDPGHASAGVREQIRALRSQGLSMRAIARRLGVSHTTISRILRRKTDEETHHFAPHQ</sequence>
<dbReference type="InterPro" id="IPR009057">
    <property type="entry name" value="Homeodomain-like_sf"/>
</dbReference>
<keyword evidence="4" id="KW-1185">Reference proteome</keyword>
<organism evidence="3 4">
    <name type="scientific">Microbacterium ulmi</name>
    <dbReference type="NCBI Taxonomy" id="179095"/>
    <lineage>
        <taxon>Bacteria</taxon>
        <taxon>Bacillati</taxon>
        <taxon>Actinomycetota</taxon>
        <taxon>Actinomycetes</taxon>
        <taxon>Micrococcales</taxon>
        <taxon>Microbacteriaceae</taxon>
        <taxon>Microbacterium</taxon>
    </lineage>
</organism>
<dbReference type="AlphaFoldDB" id="A0A7Y2LYC6"/>
<dbReference type="InterPro" id="IPR025246">
    <property type="entry name" value="IS30-like_HTH"/>
</dbReference>
<evidence type="ECO:0000256" key="1">
    <source>
        <dbReference type="SAM" id="MobiDB-lite"/>
    </source>
</evidence>
<feature type="region of interest" description="Disordered" evidence="1">
    <location>
        <begin position="30"/>
        <end position="67"/>
    </location>
</feature>
<dbReference type="InterPro" id="IPR001387">
    <property type="entry name" value="Cro/C1-type_HTH"/>
</dbReference>
<dbReference type="EMBL" id="JABEMB010000003">
    <property type="protein sequence ID" value="NNH03096.1"/>
    <property type="molecule type" value="Genomic_DNA"/>
</dbReference>
<dbReference type="Gene3D" id="1.10.10.60">
    <property type="entry name" value="Homeodomain-like"/>
    <property type="match status" value="1"/>
</dbReference>
<dbReference type="RefSeq" id="WP_167034691.1">
    <property type="nucleotide sequence ID" value="NZ_BAAANA010000002.1"/>
</dbReference>